<accession>A0A926JQU7</accession>
<name>A0A926JQU7_9FLAO</name>
<dbReference type="RefSeq" id="WP_187964958.1">
    <property type="nucleotide sequence ID" value="NZ_JACVDC010000015.1"/>
</dbReference>
<keyword evidence="2" id="KW-1185">Reference proteome</keyword>
<protein>
    <submittedName>
        <fullName evidence="1">Uncharacterized protein</fullName>
    </submittedName>
</protein>
<organism evidence="1 2">
    <name type="scientific">Sinomicrobium weinanense</name>
    <dbReference type="NCBI Taxonomy" id="2842200"/>
    <lineage>
        <taxon>Bacteria</taxon>
        <taxon>Pseudomonadati</taxon>
        <taxon>Bacteroidota</taxon>
        <taxon>Flavobacteriia</taxon>
        <taxon>Flavobacteriales</taxon>
        <taxon>Flavobacteriaceae</taxon>
        <taxon>Sinomicrobium</taxon>
    </lineage>
</organism>
<comment type="caution">
    <text evidence="1">The sequence shown here is derived from an EMBL/GenBank/DDBJ whole genome shotgun (WGS) entry which is preliminary data.</text>
</comment>
<dbReference type="AlphaFoldDB" id="A0A926JQU7"/>
<reference evidence="1 2" key="1">
    <citation type="submission" date="2020-09" db="EMBL/GenBank/DDBJ databases">
        <title>Sinomicrobium weinanense sp. nov., a halophilic bacteria isolated from saline-alkali soil.</title>
        <authorList>
            <person name="Wu P."/>
            <person name="Ren H."/>
            <person name="Mei Y."/>
            <person name="Liang Y."/>
            <person name="Chen Z."/>
        </authorList>
    </citation>
    <scope>NUCLEOTIDE SEQUENCE [LARGE SCALE GENOMIC DNA]</scope>
    <source>
        <strain evidence="1 2">FJxs</strain>
    </source>
</reference>
<proteinExistence type="predicted"/>
<evidence type="ECO:0000313" key="1">
    <source>
        <dbReference type="EMBL" id="MBC9795810.1"/>
    </source>
</evidence>
<dbReference type="EMBL" id="JACVDC010000015">
    <property type="protein sequence ID" value="MBC9795810.1"/>
    <property type="molecule type" value="Genomic_DNA"/>
</dbReference>
<sequence length="140" mass="16215">MRSNNILPTGLALFFIMTGCSRVQVPTTGELLKDPVQRNEIMTAICNDPEMTDEMMQHITKDKYAVHLLENDYKMIRNMLDSNQEAAKGTMQHLIDMMRKDSVFCENMSFMMMNDEHMRTVICNMCDCSPESDKDHKNTH</sequence>
<dbReference type="Proteomes" id="UP000653730">
    <property type="component" value="Unassembled WGS sequence"/>
</dbReference>
<gene>
    <name evidence="1" type="ORF">IBL28_07525</name>
</gene>
<evidence type="ECO:0000313" key="2">
    <source>
        <dbReference type="Proteomes" id="UP000653730"/>
    </source>
</evidence>
<dbReference type="PROSITE" id="PS51257">
    <property type="entry name" value="PROKAR_LIPOPROTEIN"/>
    <property type="match status" value="1"/>
</dbReference>